<dbReference type="AlphaFoldDB" id="A0AAW9D9G5"/>
<name>A0AAW9D9G5_9BACT</name>
<dbReference type="EMBL" id="JAUQUR010000002">
    <property type="protein sequence ID" value="MDX4068937.1"/>
    <property type="molecule type" value="Genomic_DNA"/>
</dbReference>
<dbReference type="GO" id="GO:0005829">
    <property type="term" value="C:cytosol"/>
    <property type="evidence" value="ECO:0007669"/>
    <property type="project" value="TreeGrafter"/>
</dbReference>
<dbReference type="GO" id="GO:0046654">
    <property type="term" value="P:tetrahydrofolate biosynthetic process"/>
    <property type="evidence" value="ECO:0007669"/>
    <property type="project" value="TreeGrafter"/>
</dbReference>
<dbReference type="GO" id="GO:0004156">
    <property type="term" value="F:dihydropteroate synthase activity"/>
    <property type="evidence" value="ECO:0007669"/>
    <property type="project" value="UniProtKB-EC"/>
</dbReference>
<dbReference type="PROSITE" id="PS00793">
    <property type="entry name" value="DHPS_2"/>
    <property type="match status" value="1"/>
</dbReference>
<dbReference type="InterPro" id="IPR011005">
    <property type="entry name" value="Dihydropteroate_synth-like_sf"/>
</dbReference>
<dbReference type="PANTHER" id="PTHR20941">
    <property type="entry name" value="FOLATE SYNTHESIS PROTEINS"/>
    <property type="match status" value="1"/>
</dbReference>
<evidence type="ECO:0000256" key="2">
    <source>
        <dbReference type="ARBA" id="ARBA00001946"/>
    </source>
</evidence>
<evidence type="ECO:0000256" key="1">
    <source>
        <dbReference type="ARBA" id="ARBA00000012"/>
    </source>
</evidence>
<dbReference type="Pfam" id="PF00809">
    <property type="entry name" value="Pterin_bind"/>
    <property type="match status" value="1"/>
</dbReference>
<accession>A0AAW9D9G5</accession>
<comment type="catalytic activity">
    <reaction evidence="1">
        <text>(7,8-dihydropterin-6-yl)methyl diphosphate + 4-aminobenzoate = 7,8-dihydropteroate + diphosphate</text>
        <dbReference type="Rhea" id="RHEA:19949"/>
        <dbReference type="ChEBI" id="CHEBI:17836"/>
        <dbReference type="ChEBI" id="CHEBI:17839"/>
        <dbReference type="ChEBI" id="CHEBI:33019"/>
        <dbReference type="ChEBI" id="CHEBI:72950"/>
        <dbReference type="EC" id="2.5.1.15"/>
    </reaction>
</comment>
<evidence type="ECO:0000256" key="7">
    <source>
        <dbReference type="ARBA" id="ARBA00022842"/>
    </source>
</evidence>
<evidence type="ECO:0000256" key="6">
    <source>
        <dbReference type="ARBA" id="ARBA00022723"/>
    </source>
</evidence>
<reference evidence="10" key="2">
    <citation type="submission" date="2023-07" db="EMBL/GenBank/DDBJ databases">
        <authorList>
            <person name="Zhang M."/>
            <person name="Zhou G."/>
        </authorList>
    </citation>
    <scope>NUCLEOTIDE SEQUENCE</scope>
    <source>
        <strain evidence="10">BJSY19SF1-2</strain>
    </source>
</reference>
<keyword evidence="7" id="KW-0460">Magnesium</keyword>
<dbReference type="InterPro" id="IPR016227">
    <property type="entry name" value="Dihydropteroate_synthase_prd"/>
</dbReference>
<protein>
    <recommendedName>
        <fullName evidence="4">dihydropteroate synthase</fullName>
        <ecNumber evidence="4">2.5.1.15</ecNumber>
    </recommendedName>
</protein>
<evidence type="ECO:0000256" key="5">
    <source>
        <dbReference type="ARBA" id="ARBA00022679"/>
    </source>
</evidence>
<comment type="caution">
    <text evidence="10">The sequence shown here is derived from an EMBL/GenBank/DDBJ whole genome shotgun (WGS) entry which is preliminary data.</text>
</comment>
<gene>
    <name evidence="10" type="primary">folP</name>
    <name evidence="10" type="ORF">Q6A80_04290</name>
</gene>
<evidence type="ECO:0000256" key="8">
    <source>
        <dbReference type="ARBA" id="ARBA00022909"/>
    </source>
</evidence>
<dbReference type="InterPro" id="IPR006390">
    <property type="entry name" value="DHP_synth_dom"/>
</dbReference>
<dbReference type="EC" id="2.5.1.15" evidence="4"/>
<dbReference type="GO" id="GO:0046656">
    <property type="term" value="P:folic acid biosynthetic process"/>
    <property type="evidence" value="ECO:0007669"/>
    <property type="project" value="UniProtKB-KW"/>
</dbReference>
<dbReference type="RefSeq" id="WP_125296563.1">
    <property type="nucleotide sequence ID" value="NZ_CP034309.1"/>
</dbReference>
<comment type="pathway">
    <text evidence="3">Cofactor biosynthesis; tetrahydrofolate biosynthesis; 7,8-dihydrofolate from 2-amino-4-hydroxy-6-hydroxymethyl-7,8-dihydropteridine diphosphate and 4-aminobenzoate: step 1/2.</text>
</comment>
<comment type="cofactor">
    <cofactor evidence="2">
        <name>Mg(2+)</name>
        <dbReference type="ChEBI" id="CHEBI:18420"/>
    </cofactor>
</comment>
<organism evidence="10 11">
    <name type="scientific">Aliarcobacter skirrowii</name>
    <dbReference type="NCBI Taxonomy" id="28200"/>
    <lineage>
        <taxon>Bacteria</taxon>
        <taxon>Pseudomonadati</taxon>
        <taxon>Campylobacterota</taxon>
        <taxon>Epsilonproteobacteria</taxon>
        <taxon>Campylobacterales</taxon>
        <taxon>Arcobacteraceae</taxon>
        <taxon>Aliarcobacter</taxon>
    </lineage>
</organism>
<evidence type="ECO:0000256" key="4">
    <source>
        <dbReference type="ARBA" id="ARBA00012458"/>
    </source>
</evidence>
<reference evidence="10" key="1">
    <citation type="journal article" date="2023" name="Front. Microbiol.">
        <title>Genomic diversity and taxonomic marker for Arcobacter species.</title>
        <authorList>
            <person name="Zhou G."/>
            <person name="Gu Y."/>
            <person name="Wang H."/>
            <person name="Chen X."/>
            <person name="Zhang X."/>
            <person name="Shao Z."/>
            <person name="Yan X."/>
            <person name="Zhang J."/>
            <person name="Zhang M."/>
        </authorList>
    </citation>
    <scope>NUCLEOTIDE SEQUENCE</scope>
    <source>
        <strain evidence="10">BJSY19SF1-2</strain>
    </source>
</reference>
<dbReference type="Gene3D" id="3.20.20.20">
    <property type="entry name" value="Dihydropteroate synthase-like"/>
    <property type="match status" value="1"/>
</dbReference>
<feature type="domain" description="Pterin-binding" evidence="9">
    <location>
        <begin position="118"/>
        <end position="370"/>
    </location>
</feature>
<keyword evidence="5 10" id="KW-0808">Transferase</keyword>
<dbReference type="KEGG" id="ask:EI285_04965"/>
<dbReference type="PROSITE" id="PS50972">
    <property type="entry name" value="PTERIN_BINDING"/>
    <property type="match status" value="1"/>
</dbReference>
<keyword evidence="6" id="KW-0479">Metal-binding</keyword>
<proteinExistence type="predicted"/>
<sequence>MKAYKLSLEDINNFLENLQCDSGGIKIMSKKAKVHTLFIKNLHVGAANILKQDALSIGADLAVPRGVVIAKEKYVDALLIGTTKHFETLARKELAQPFGLKELAKVLKDFVKEQKYSTKIMGVLNANEDSFFKNSRFDNSQASFKIEKMIEDGANIIDIGAVSSRPGSLPVSSDEELNRIKDIVQTIYKNRYFEKVDFSIDSYEPKVIEYVLDHGFKIVNDITGLENDEVCKLTAKYSAQAVIMHMQNNQTNMQEDPFYEDVIVEIDDFFKQRVEKAKSFGVEDIVLDVGIGFGKTLKHNLLLLKNLEHFKHFGYELLIGASRKSMINMITPTEVSDRLPGTLAIHLESLRNGASIIRCHDVKEHFQAIKVFEAIQNIN</sequence>
<evidence type="ECO:0000259" key="9">
    <source>
        <dbReference type="PROSITE" id="PS50972"/>
    </source>
</evidence>
<evidence type="ECO:0000313" key="10">
    <source>
        <dbReference type="EMBL" id="MDX4068937.1"/>
    </source>
</evidence>
<dbReference type="Proteomes" id="UP001283691">
    <property type="component" value="Unassembled WGS sequence"/>
</dbReference>
<keyword evidence="8" id="KW-0289">Folate biosynthesis</keyword>
<dbReference type="SUPFAM" id="SSF51717">
    <property type="entry name" value="Dihydropteroate synthetase-like"/>
    <property type="match status" value="1"/>
</dbReference>
<dbReference type="PANTHER" id="PTHR20941:SF1">
    <property type="entry name" value="FOLIC ACID SYNTHESIS PROTEIN FOL1"/>
    <property type="match status" value="1"/>
</dbReference>
<evidence type="ECO:0000313" key="11">
    <source>
        <dbReference type="Proteomes" id="UP001283691"/>
    </source>
</evidence>
<evidence type="ECO:0000256" key="3">
    <source>
        <dbReference type="ARBA" id="ARBA00004763"/>
    </source>
</evidence>
<dbReference type="PIRSF" id="PIRSF000501">
    <property type="entry name" value="DHPS_Campy_prd"/>
    <property type="match status" value="1"/>
</dbReference>
<dbReference type="GO" id="GO:0046872">
    <property type="term" value="F:metal ion binding"/>
    <property type="evidence" value="ECO:0007669"/>
    <property type="project" value="UniProtKB-KW"/>
</dbReference>
<dbReference type="InterPro" id="IPR000489">
    <property type="entry name" value="Pterin-binding_dom"/>
</dbReference>
<dbReference type="NCBIfam" id="TIGR01496">
    <property type="entry name" value="DHPS"/>
    <property type="match status" value="1"/>
</dbReference>
<dbReference type="InterPro" id="IPR045031">
    <property type="entry name" value="DHP_synth-like"/>
</dbReference>
<dbReference type="CDD" id="cd00739">
    <property type="entry name" value="DHPS"/>
    <property type="match status" value="1"/>
</dbReference>